<protein>
    <submittedName>
        <fullName evidence="2">Type I-U CRISPR-associated protein Cas5/Cas6</fullName>
    </submittedName>
</protein>
<accession>A0ABS5TTU3</accession>
<feature type="region of interest" description="Disordered" evidence="1">
    <location>
        <begin position="480"/>
        <end position="513"/>
    </location>
</feature>
<proteinExistence type="predicted"/>
<dbReference type="NCBIfam" id="TIGR02165">
    <property type="entry name" value="cas5_6_GSU0054"/>
    <property type="match status" value="1"/>
</dbReference>
<reference evidence="2 3" key="1">
    <citation type="submission" date="2021-05" db="EMBL/GenBank/DDBJ databases">
        <title>Kineosporia and Streptomyces sp. nov. two new marine actinobacteria isolated from Coral.</title>
        <authorList>
            <person name="Buangrab K."/>
            <person name="Sutthacheep M."/>
            <person name="Yeemin T."/>
            <person name="Harunari E."/>
            <person name="Igarashi Y."/>
            <person name="Kanchanasin P."/>
            <person name="Tanasupawat S."/>
            <person name="Phongsopitanun W."/>
        </authorList>
    </citation>
    <scope>NUCLEOTIDE SEQUENCE [LARGE SCALE GENOMIC DNA]</scope>
    <source>
        <strain evidence="2 3">J2-2</strain>
    </source>
</reference>
<evidence type="ECO:0000313" key="2">
    <source>
        <dbReference type="EMBL" id="MBT0774159.1"/>
    </source>
</evidence>
<dbReference type="InterPro" id="IPR019089">
    <property type="entry name" value="Cas_GSU0054"/>
</dbReference>
<dbReference type="Proteomes" id="UP001197247">
    <property type="component" value="Unassembled WGS sequence"/>
</dbReference>
<sequence length="513" mass="56111">MTSHLVVAVELVTGAYDAADSEDRRLAEWPPHPARLFCSLVSVARGEDERSALRWLEQQGPPLVAASVDHSTSRTASYVVTNQRSLTGGSQFHPGRSNQLRSRSRVFPGSSRIEFVWQVAPDQQIIAHLDAMCARVPYLGRATGMATLTASRRAAEIIEEVDVFEPVPDDDKVAVAGQLMLRTPYPGYLAALDEQYELDMPAWLANRFTEYRLRSDPEDHVALRQVHPSLYRDVVILRFVNLRPQGRLGPEFVEALRSSVLRSAGPNAPGVLHGHGADGRPHVAFLALPNVAPQPVSRTSDAWHRSWGHLLGIAVAVPELDAAERRAVLSAVLGLRRLNENNEQVITLEIDRIGAVQLRYEPTLIKPFGVTPERWRRSARCWSSVSPVVLDKYPRRSMTAEDIVLGSVRQAGLPEPVDISVSRSPLLPGASQLQPIDLPKKFRGRLFRHVTLTFAEEVAGPVLIGAGRYLGLGLMAPVSGKTDRDAGGESSDPATEDVIDLTTQVGAPSGGDL</sequence>
<dbReference type="RefSeq" id="WP_214160698.1">
    <property type="nucleotide sequence ID" value="NZ_JAHBAY010000024.1"/>
</dbReference>
<dbReference type="EMBL" id="JAHBAY010000024">
    <property type="protein sequence ID" value="MBT0774159.1"/>
    <property type="molecule type" value="Genomic_DNA"/>
</dbReference>
<name>A0ABS5TTU3_9ACTN</name>
<keyword evidence="3" id="KW-1185">Reference proteome</keyword>
<gene>
    <name evidence="2" type="primary">cas5u6u</name>
    <name evidence="2" type="ORF">KIH74_34760</name>
</gene>
<organism evidence="2 3">
    <name type="scientific">Kineosporia corallincola</name>
    <dbReference type="NCBI Taxonomy" id="2835133"/>
    <lineage>
        <taxon>Bacteria</taxon>
        <taxon>Bacillati</taxon>
        <taxon>Actinomycetota</taxon>
        <taxon>Actinomycetes</taxon>
        <taxon>Kineosporiales</taxon>
        <taxon>Kineosporiaceae</taxon>
        <taxon>Kineosporia</taxon>
    </lineage>
</organism>
<evidence type="ECO:0000313" key="3">
    <source>
        <dbReference type="Proteomes" id="UP001197247"/>
    </source>
</evidence>
<evidence type="ECO:0000256" key="1">
    <source>
        <dbReference type="SAM" id="MobiDB-lite"/>
    </source>
</evidence>
<comment type="caution">
    <text evidence="2">The sequence shown here is derived from an EMBL/GenBank/DDBJ whole genome shotgun (WGS) entry which is preliminary data.</text>
</comment>
<dbReference type="Pfam" id="PF09609">
    <property type="entry name" value="Cas_GSU0054"/>
    <property type="match status" value="1"/>
</dbReference>